<sequence length="90" mass="9454">MKTLFATLLAMTLCACATTTPAPDHADAGPAVGMANPASVACINQGGKLDLRKDAAGNAMGICVFADGRQCEEWALFRDHQCVMPKDMKP</sequence>
<accession>A0A075K5B2</accession>
<dbReference type="PANTHER" id="PTHR38008:SF2">
    <property type="entry name" value="HEMOLYSIN"/>
    <property type="match status" value="1"/>
</dbReference>
<keyword evidence="3" id="KW-1185">Reference proteome</keyword>
<feature type="chain" id="PRO_5001706827" description="Hemolysin" evidence="1">
    <location>
        <begin position="18"/>
        <end position="90"/>
    </location>
</feature>
<evidence type="ECO:0000313" key="3">
    <source>
        <dbReference type="Proteomes" id="UP000027987"/>
    </source>
</evidence>
<dbReference type="Pfam" id="PF03891">
    <property type="entry name" value="DUF333"/>
    <property type="match status" value="1"/>
</dbReference>
<dbReference type="PATRIC" id="fig|1217721.7.peg.1826"/>
<dbReference type="PROSITE" id="PS51257">
    <property type="entry name" value="PROKAR_LIPOPROTEIN"/>
    <property type="match status" value="1"/>
</dbReference>
<dbReference type="InterPro" id="IPR005590">
    <property type="entry name" value="DUF333"/>
</dbReference>
<name>A0A075K5B2_9GAMM</name>
<dbReference type="HOGENOM" id="CLU_155318_1_1_6"/>
<evidence type="ECO:0000313" key="2">
    <source>
        <dbReference type="EMBL" id="AIF47363.1"/>
    </source>
</evidence>
<organism evidence="2 3">
    <name type="scientific">Dyella japonica A8</name>
    <dbReference type="NCBI Taxonomy" id="1217721"/>
    <lineage>
        <taxon>Bacteria</taxon>
        <taxon>Pseudomonadati</taxon>
        <taxon>Pseudomonadota</taxon>
        <taxon>Gammaproteobacteria</taxon>
        <taxon>Lysobacterales</taxon>
        <taxon>Rhodanobacteraceae</taxon>
        <taxon>Dyella</taxon>
    </lineage>
</organism>
<evidence type="ECO:0000256" key="1">
    <source>
        <dbReference type="SAM" id="SignalP"/>
    </source>
</evidence>
<feature type="signal peptide" evidence="1">
    <location>
        <begin position="1"/>
        <end position="17"/>
    </location>
</feature>
<reference evidence="2 3" key="1">
    <citation type="submission" date="2014-07" db="EMBL/GenBank/DDBJ databases">
        <title>Complete Genome Sequence of Dyella japonica Strain A8 Isolated from Malaysian Tropical Soil.</title>
        <authorList>
            <person name="Hui R.K.H."/>
            <person name="Chen J.-W."/>
            <person name="Chan K.-G."/>
            <person name="Leung F.C.C."/>
        </authorList>
    </citation>
    <scope>NUCLEOTIDE SEQUENCE [LARGE SCALE GENOMIC DNA]</scope>
    <source>
        <strain evidence="2 3">A8</strain>
    </source>
</reference>
<dbReference type="EMBL" id="CP008884">
    <property type="protein sequence ID" value="AIF47363.1"/>
    <property type="molecule type" value="Genomic_DNA"/>
</dbReference>
<dbReference type="OrthoDB" id="148878at2"/>
<dbReference type="STRING" id="1217721.HY57_08810"/>
<evidence type="ECO:0008006" key="4">
    <source>
        <dbReference type="Google" id="ProtNLM"/>
    </source>
</evidence>
<dbReference type="KEGG" id="dja:HY57_08810"/>
<dbReference type="Proteomes" id="UP000027987">
    <property type="component" value="Chromosome"/>
</dbReference>
<gene>
    <name evidence="2" type="ORF">HY57_08810</name>
</gene>
<dbReference type="PANTHER" id="PTHR38008">
    <property type="entry name" value="HEMOLYSIN-RELATED"/>
    <property type="match status" value="1"/>
</dbReference>
<dbReference type="AlphaFoldDB" id="A0A075K5B2"/>
<proteinExistence type="predicted"/>
<keyword evidence="1" id="KW-0732">Signal</keyword>
<protein>
    <recommendedName>
        <fullName evidence="4">Hemolysin</fullName>
    </recommendedName>
</protein>
<dbReference type="RefSeq" id="WP_019465756.1">
    <property type="nucleotide sequence ID" value="NZ_ALOY01000163.1"/>
</dbReference>